<proteinExistence type="predicted"/>
<sequence length="162" mass="17774">MRKMLIPFALCLIACGCEGETAPAPPSDHDLGNLLFPSAEHEIVTSLPAHESVTDSIPDFTWVQTSQPIVFVGVFDENVQIQNARVVNVADNVWAWHTGLGTGREGFITFAHGRNVVDGVIQVDAPPRLLESGRSYVWAVWAWDASGRTVTHSSQEIFFTVE</sequence>
<evidence type="ECO:0008006" key="3">
    <source>
        <dbReference type="Google" id="ProtNLM"/>
    </source>
</evidence>
<reference evidence="1 2" key="1">
    <citation type="submission" date="2024-09" db="EMBL/GenBank/DDBJ databases">
        <authorList>
            <person name="D'Angelo T."/>
        </authorList>
    </citation>
    <scope>NUCLEOTIDE SEQUENCE [LARGE SCALE GENOMIC DNA]</scope>
    <source>
        <strain evidence="1">SAG AM-320-E07</strain>
    </source>
</reference>
<accession>A0ABV6YMX1</accession>
<comment type="caution">
    <text evidence="1">The sequence shown here is derived from an EMBL/GenBank/DDBJ whole genome shotgun (WGS) entry which is preliminary data.</text>
</comment>
<protein>
    <recommendedName>
        <fullName evidence="3">Lipoprotein</fullName>
    </recommendedName>
</protein>
<gene>
    <name evidence="1" type="ORF">ACFL6M_08040</name>
</gene>
<organism evidence="1 2">
    <name type="scientific">Eiseniibacteriota bacterium</name>
    <dbReference type="NCBI Taxonomy" id="2212470"/>
    <lineage>
        <taxon>Bacteria</taxon>
        <taxon>Candidatus Eiseniibacteriota</taxon>
    </lineage>
</organism>
<evidence type="ECO:0000313" key="1">
    <source>
        <dbReference type="EMBL" id="MFC1573529.1"/>
    </source>
</evidence>
<keyword evidence="2" id="KW-1185">Reference proteome</keyword>
<evidence type="ECO:0000313" key="2">
    <source>
        <dbReference type="Proteomes" id="UP001593833"/>
    </source>
</evidence>
<name>A0ABV6YMX1_UNCEI</name>
<dbReference type="EMBL" id="JBHPKH010000202">
    <property type="protein sequence ID" value="MFC1573529.1"/>
    <property type="molecule type" value="Genomic_DNA"/>
</dbReference>
<dbReference type="PROSITE" id="PS51257">
    <property type="entry name" value="PROKAR_LIPOPROTEIN"/>
    <property type="match status" value="1"/>
</dbReference>
<dbReference type="Proteomes" id="UP001593833">
    <property type="component" value="Unassembled WGS sequence"/>
</dbReference>